<dbReference type="PANTHER" id="PTHR34105">
    <property type="entry name" value="PROLINE-, GLUTAMIC ACID- AND LEUCINE-RICH PROTEIN 1"/>
    <property type="match status" value="1"/>
</dbReference>
<accession>A0A0A1WUS9</accession>
<protein>
    <submittedName>
        <fullName evidence="1">Proline-, glutamic acid-and leucine-rich protein 1</fullName>
    </submittedName>
</protein>
<reference evidence="1" key="2">
    <citation type="journal article" date="2015" name="Gigascience">
        <title>Reconstructing a comprehensive transcriptome assembly of a white-pupal translocated strain of the pest fruit fly Bactrocera cucurbitae.</title>
        <authorList>
            <person name="Sim S.B."/>
            <person name="Calla B."/>
            <person name="Hall B."/>
            <person name="DeRego T."/>
            <person name="Geib S.M."/>
        </authorList>
    </citation>
    <scope>NUCLEOTIDE SEQUENCE</scope>
</reference>
<name>A0A0A1WUS9_ZEUCU</name>
<reference evidence="1" key="1">
    <citation type="submission" date="2014-11" db="EMBL/GenBank/DDBJ databases">
        <authorList>
            <person name="Geib S."/>
        </authorList>
    </citation>
    <scope>NUCLEOTIDE SEQUENCE</scope>
</reference>
<gene>
    <name evidence="1" type="primary">PELP1</name>
    <name evidence="1" type="ORF">g.49599</name>
</gene>
<proteinExistence type="predicted"/>
<evidence type="ECO:0000313" key="1">
    <source>
        <dbReference type="EMBL" id="JAD02371.1"/>
    </source>
</evidence>
<sequence>MTANDMAKINESTKLFEEIMASEFSYLFMDSLEEYPDIDLKVALEKVISLSMRKSGNYALALRLLNSTSQEVMKKKTCLWTSILLKSYMSCKDSRDANQLIAIIGVLAKSVYTSEDTRKVFGSNSVKNILEIISKEYYTPIDHLAVLRLMVIILKLYPEYSIQCSGIVKNFVSQFMDSANHNIVESTAKCYHHLLSISRYHSNRIVVKDLWQTYQGRLLDTLQTLSDLFLGVSNSSVVEALNCEPLNIPMLQFSNDPIKRIAQVFIRFKNVATYFIVTLREPFSSEKPVNTKKIFGIIKSVLNVAHLFTQRRKTINDIMRNLLLPEFYYILLHILESLIITLRSHLRKNYKQIWMILGDMLNLSTNKIVIEQKKTYMRLRGKIYDVISLWCKIVNQGSRSDLMINFMLKDMQDIYSTLSKIIKTKIYSSGTELETIVHELICSTQRCISQVLNACPNNFKYEIITAIQANFLTAFSGICDVPLWNKYDYEYRADLISTLFSMFTANIYLDLPSAEILINTLCHSPLIDERIKENNKYKLIMLYLESCVHPQKNNLKSSIEIDHIHILAGFPMVEEASIKSKYPIQNSNSSESFAGVISQPEIQCSEAPNLSNNVVIRSNRCVAEDKSEAETKEFISEHVSTDDQLVANIFTTFVDDLY</sequence>
<organism evidence="1">
    <name type="scientific">Zeugodacus cucurbitae</name>
    <name type="common">Melon fruit fly</name>
    <name type="synonym">Bactrocera cucurbitae</name>
    <dbReference type="NCBI Taxonomy" id="28588"/>
    <lineage>
        <taxon>Eukaryota</taxon>
        <taxon>Metazoa</taxon>
        <taxon>Ecdysozoa</taxon>
        <taxon>Arthropoda</taxon>
        <taxon>Hexapoda</taxon>
        <taxon>Insecta</taxon>
        <taxon>Pterygota</taxon>
        <taxon>Neoptera</taxon>
        <taxon>Endopterygota</taxon>
        <taxon>Diptera</taxon>
        <taxon>Brachycera</taxon>
        <taxon>Muscomorpha</taxon>
        <taxon>Tephritoidea</taxon>
        <taxon>Tephritidae</taxon>
        <taxon>Zeugodacus</taxon>
        <taxon>Zeugodacus</taxon>
    </lineage>
</organism>
<dbReference type="EMBL" id="GBXI01011921">
    <property type="protein sequence ID" value="JAD02371.1"/>
    <property type="molecule type" value="Transcribed_RNA"/>
</dbReference>
<dbReference type="PANTHER" id="PTHR34105:SF1">
    <property type="entry name" value="PROLINE-, GLUTAMIC ACID- AND LEUCINE-RICH PROTEIN 1"/>
    <property type="match status" value="1"/>
</dbReference>
<dbReference type="AlphaFoldDB" id="A0A0A1WUS9"/>
<dbReference type="GO" id="GO:0005634">
    <property type="term" value="C:nucleus"/>
    <property type="evidence" value="ECO:0007669"/>
    <property type="project" value="TreeGrafter"/>
</dbReference>
<dbReference type="GO" id="GO:0006364">
    <property type="term" value="P:rRNA processing"/>
    <property type="evidence" value="ECO:0007669"/>
    <property type="project" value="TreeGrafter"/>
</dbReference>